<dbReference type="GO" id="GO:0016887">
    <property type="term" value="F:ATP hydrolysis activity"/>
    <property type="evidence" value="ECO:0007669"/>
    <property type="project" value="InterPro"/>
</dbReference>
<dbReference type="PROSITE" id="PS50893">
    <property type="entry name" value="ABC_TRANSPORTER_2"/>
    <property type="match status" value="1"/>
</dbReference>
<dbReference type="EMBL" id="BAYM01000389">
    <property type="protein sequence ID" value="GAN37968.1"/>
    <property type="molecule type" value="Genomic_DNA"/>
</dbReference>
<accession>A0A0C9QHM9</accession>
<dbReference type="Gene3D" id="3.40.50.300">
    <property type="entry name" value="P-loop containing nucleotide triphosphate hydrolases"/>
    <property type="match status" value="1"/>
</dbReference>
<dbReference type="Pfam" id="PF00005">
    <property type="entry name" value="ABC_tran"/>
    <property type="match status" value="1"/>
</dbReference>
<dbReference type="CDD" id="cd03230">
    <property type="entry name" value="ABC_DR_subfamily_A"/>
    <property type="match status" value="1"/>
</dbReference>
<dbReference type="Proteomes" id="UP000032552">
    <property type="component" value="Unassembled WGS sequence"/>
</dbReference>
<evidence type="ECO:0000313" key="5">
    <source>
        <dbReference type="Proteomes" id="UP000032552"/>
    </source>
</evidence>
<keyword evidence="1" id="KW-0547">Nucleotide-binding</keyword>
<protein>
    <submittedName>
        <fullName evidence="4">Nod factor export ATP-binding protein I</fullName>
    </submittedName>
</protein>
<evidence type="ECO:0000259" key="3">
    <source>
        <dbReference type="PROSITE" id="PS50893"/>
    </source>
</evidence>
<dbReference type="InterPro" id="IPR003439">
    <property type="entry name" value="ABC_transporter-like_ATP-bd"/>
</dbReference>
<name>A0A0C9QHM9_LACPA</name>
<evidence type="ECO:0000256" key="2">
    <source>
        <dbReference type="ARBA" id="ARBA00022840"/>
    </source>
</evidence>
<evidence type="ECO:0000313" key="4">
    <source>
        <dbReference type="EMBL" id="GAN37968.1"/>
    </source>
</evidence>
<dbReference type="InterPro" id="IPR017871">
    <property type="entry name" value="ABC_transporter-like_CS"/>
</dbReference>
<organism evidence="4 5">
    <name type="scientific">Lacticaseibacillus paracasei NRIC 0644</name>
    <dbReference type="NCBI Taxonomy" id="1435038"/>
    <lineage>
        <taxon>Bacteria</taxon>
        <taxon>Bacillati</taxon>
        <taxon>Bacillota</taxon>
        <taxon>Bacilli</taxon>
        <taxon>Lactobacillales</taxon>
        <taxon>Lactobacillaceae</taxon>
        <taxon>Lacticaseibacillus</taxon>
    </lineage>
</organism>
<dbReference type="PANTHER" id="PTHR43613:SF1">
    <property type="entry name" value="ABC TRANSPORTER, ATP-BINDING PROTEIN"/>
    <property type="match status" value="1"/>
</dbReference>
<dbReference type="PANTHER" id="PTHR43613">
    <property type="entry name" value="ABC TRANSPORTER, ATP-BINDING PROTEIN"/>
    <property type="match status" value="1"/>
</dbReference>
<gene>
    <name evidence="4" type="ORF">LC0644_2557</name>
</gene>
<dbReference type="GO" id="GO:0005524">
    <property type="term" value="F:ATP binding"/>
    <property type="evidence" value="ECO:0007669"/>
    <property type="project" value="UniProtKB-KW"/>
</dbReference>
<feature type="domain" description="ABC transporter" evidence="3">
    <location>
        <begin position="6"/>
        <end position="236"/>
    </location>
</feature>
<sequence length="264" mass="28969">MAEPIVTLSHIQKNFGSKEVLKDLNFTITPGSIVGYIGPNGAGKSTTVKMMLGLMQPDGGTIELFGQPIKPNDPSYKRRIGYVPESADVFDALTAREYLSLIGQLYGLSAADAEQKAFALADLVNLREAFDRRISSYSKGMRQLILIIASLLHNPDILFWDEPLNGLDANTVLVIEEVLQDLRDRGKTIFYSSHILDVVQKLSDRIIVLNDGMVVADGPFKSIAKEADTNLQQLFNDLTGFAEHGQKAQSFVDIVTGGESHETI</sequence>
<dbReference type="InterPro" id="IPR003593">
    <property type="entry name" value="AAA+_ATPase"/>
</dbReference>
<dbReference type="InterPro" id="IPR027417">
    <property type="entry name" value="P-loop_NTPase"/>
</dbReference>
<keyword evidence="2 4" id="KW-0067">ATP-binding</keyword>
<dbReference type="AlphaFoldDB" id="A0A0C9QHM9"/>
<dbReference type="SUPFAM" id="SSF52540">
    <property type="entry name" value="P-loop containing nucleoside triphosphate hydrolases"/>
    <property type="match status" value="1"/>
</dbReference>
<dbReference type="SMART" id="SM00382">
    <property type="entry name" value="AAA"/>
    <property type="match status" value="1"/>
</dbReference>
<proteinExistence type="predicted"/>
<dbReference type="RefSeq" id="WP_045624481.1">
    <property type="nucleotide sequence ID" value="NZ_BAYM01000389.1"/>
</dbReference>
<reference evidence="5" key="1">
    <citation type="submission" date="2014-05" db="EMBL/GenBank/DDBJ databases">
        <title>Whole genome sequencing of Lactobacillus casei NRIC0644.</title>
        <authorList>
            <person name="Atarashi H."/>
            <person name="Yoshida Y."/>
            <person name="Fujimura S."/>
            <person name="Tanaka N."/>
            <person name="Shiwa Y."/>
            <person name="Yoshikawa H."/>
            <person name="Okada S."/>
            <person name="Nakagawa J."/>
        </authorList>
    </citation>
    <scope>NUCLEOTIDE SEQUENCE [LARGE SCALE GENOMIC DNA]</scope>
    <source>
        <strain evidence="5">NRIC0644</strain>
    </source>
</reference>
<comment type="caution">
    <text evidence="4">The sequence shown here is derived from an EMBL/GenBank/DDBJ whole genome shotgun (WGS) entry which is preliminary data.</text>
</comment>
<evidence type="ECO:0000256" key="1">
    <source>
        <dbReference type="ARBA" id="ARBA00022741"/>
    </source>
</evidence>
<dbReference type="PROSITE" id="PS00211">
    <property type="entry name" value="ABC_TRANSPORTER_1"/>
    <property type="match status" value="1"/>
</dbReference>